<keyword evidence="2" id="KW-1185">Reference proteome</keyword>
<dbReference type="Proteomes" id="UP000001194">
    <property type="component" value="Unassembled WGS sequence"/>
</dbReference>
<reference evidence="1 2" key="1">
    <citation type="journal article" date="2008" name="Nature">
        <title>The genome of Laccaria bicolor provides insights into mycorrhizal symbiosis.</title>
        <authorList>
            <person name="Martin F."/>
            <person name="Aerts A."/>
            <person name="Ahren D."/>
            <person name="Brun A."/>
            <person name="Danchin E.G.J."/>
            <person name="Duchaussoy F."/>
            <person name="Gibon J."/>
            <person name="Kohler A."/>
            <person name="Lindquist E."/>
            <person name="Pereda V."/>
            <person name="Salamov A."/>
            <person name="Shapiro H.J."/>
            <person name="Wuyts J."/>
            <person name="Blaudez D."/>
            <person name="Buee M."/>
            <person name="Brokstein P."/>
            <person name="Canbaeck B."/>
            <person name="Cohen D."/>
            <person name="Courty P.E."/>
            <person name="Coutinho P.M."/>
            <person name="Delaruelle C."/>
            <person name="Detter J.C."/>
            <person name="Deveau A."/>
            <person name="DiFazio S."/>
            <person name="Duplessis S."/>
            <person name="Fraissinet-Tachet L."/>
            <person name="Lucic E."/>
            <person name="Frey-Klett P."/>
            <person name="Fourrey C."/>
            <person name="Feussner I."/>
            <person name="Gay G."/>
            <person name="Grimwood J."/>
            <person name="Hoegger P.J."/>
            <person name="Jain P."/>
            <person name="Kilaru S."/>
            <person name="Labbe J."/>
            <person name="Lin Y.C."/>
            <person name="Legue V."/>
            <person name="Le Tacon F."/>
            <person name="Marmeisse R."/>
            <person name="Melayah D."/>
            <person name="Montanini B."/>
            <person name="Muratet M."/>
            <person name="Nehls U."/>
            <person name="Niculita-Hirzel H."/>
            <person name="Oudot-Le Secq M.P."/>
            <person name="Peter M."/>
            <person name="Quesneville H."/>
            <person name="Rajashekar B."/>
            <person name="Reich M."/>
            <person name="Rouhier N."/>
            <person name="Schmutz J."/>
            <person name="Yin T."/>
            <person name="Chalot M."/>
            <person name="Henrissat B."/>
            <person name="Kuees U."/>
            <person name="Lucas S."/>
            <person name="Van de Peer Y."/>
            <person name="Podila G.K."/>
            <person name="Polle A."/>
            <person name="Pukkila P.J."/>
            <person name="Richardson P.M."/>
            <person name="Rouze P."/>
            <person name="Sanders I.R."/>
            <person name="Stajich J.E."/>
            <person name="Tunlid A."/>
            <person name="Tuskan G."/>
            <person name="Grigoriev I.V."/>
        </authorList>
    </citation>
    <scope>NUCLEOTIDE SEQUENCE [LARGE SCALE GENOMIC DNA]</scope>
    <source>
        <strain evidence="2">S238N-H82 / ATCC MYA-4686</strain>
    </source>
</reference>
<dbReference type="KEGG" id="lbc:LACBIDRAFT_301488"/>
<sequence>MPLSRLVLPSFTLVLSNSVTLRDFQRAQTREIHIPVHAPSSDEEFMRTIDLRDTAPASAFITYRCTYYPNQDAASLFGDENGEELAPDGHFWRRLLLKLKGFGWRSCSRSFLSSVTHRIVNALSRPVLFRCTNVTSPSFVPYIIHADLLNG</sequence>
<dbReference type="OrthoDB" id="2985477at2759"/>
<dbReference type="AlphaFoldDB" id="B0CNN7"/>
<dbReference type="RefSeq" id="XP_001874174.1">
    <property type="nucleotide sequence ID" value="XM_001874139.1"/>
</dbReference>
<dbReference type="GeneID" id="6068833"/>
<gene>
    <name evidence="1" type="ORF">LACBIDRAFT_301488</name>
</gene>
<protein>
    <submittedName>
        <fullName evidence="1">Predicted protein</fullName>
    </submittedName>
</protein>
<accession>B0CNN7</accession>
<name>B0CNN7_LACBS</name>
<evidence type="ECO:0000313" key="1">
    <source>
        <dbReference type="EMBL" id="EDR15966.1"/>
    </source>
</evidence>
<organism evidence="2">
    <name type="scientific">Laccaria bicolor (strain S238N-H82 / ATCC MYA-4686)</name>
    <name type="common">Bicoloured deceiver</name>
    <name type="synonym">Laccaria laccata var. bicolor</name>
    <dbReference type="NCBI Taxonomy" id="486041"/>
    <lineage>
        <taxon>Eukaryota</taxon>
        <taxon>Fungi</taxon>
        <taxon>Dikarya</taxon>
        <taxon>Basidiomycota</taxon>
        <taxon>Agaricomycotina</taxon>
        <taxon>Agaricomycetes</taxon>
        <taxon>Agaricomycetidae</taxon>
        <taxon>Agaricales</taxon>
        <taxon>Agaricineae</taxon>
        <taxon>Hydnangiaceae</taxon>
        <taxon>Laccaria</taxon>
    </lineage>
</organism>
<dbReference type="HOGENOM" id="CLU_145555_0_0_1"/>
<proteinExistence type="predicted"/>
<dbReference type="EMBL" id="DS547091">
    <property type="protein sequence ID" value="EDR15966.1"/>
    <property type="molecule type" value="Genomic_DNA"/>
</dbReference>
<dbReference type="InParanoid" id="B0CNN7"/>
<evidence type="ECO:0000313" key="2">
    <source>
        <dbReference type="Proteomes" id="UP000001194"/>
    </source>
</evidence>